<evidence type="ECO:0000259" key="1">
    <source>
        <dbReference type="Pfam" id="PF04187"/>
    </source>
</evidence>
<name>A0A437Q4Z4_9GAMM</name>
<accession>A0A437Q4Z4</accession>
<dbReference type="Gene3D" id="3.40.50.11550">
    <property type="match status" value="1"/>
</dbReference>
<sequence>MITIIIYINNTKSIKMIPKAHFTPIRERVLLPLFTSLLMLFSGQSTAANYPHAWLSPLLQEHPLSGMIVNLQTSEPVDSAQLIEQLNAQTHVLIGENHDNPDHHMIESFLIKTLSEHQPRRAVFEMLSEENIDAARTLLPEDSAEAIYEKLNWKENRWPWEDYRGAITQAVRYGKGVVPGNISRKTIRLIYKSPSALDRPDLATVEQIPESATQIIAEQIISSHCGMIKDAQLSSMNNIQLAKDARMAHVMAGDRSSPSLLIAGSFHTRKDVGVPLHLTALSQQSVSLALVEVAEDKRQIADYLDHTQADFAWFTPRQPREDHCEKMREMMNKKPTK</sequence>
<dbReference type="SUPFAM" id="SSF159501">
    <property type="entry name" value="EreA/ChaN-like"/>
    <property type="match status" value="1"/>
</dbReference>
<dbReference type="Gene3D" id="1.10.8.760">
    <property type="entry name" value="Haem-binding uptake, Tiki superfamily, ChaN, domain 2"/>
    <property type="match status" value="1"/>
</dbReference>
<dbReference type="Pfam" id="PF04187">
    <property type="entry name" value="Cofac_haem_bdg"/>
    <property type="match status" value="1"/>
</dbReference>
<dbReference type="CDD" id="cd14727">
    <property type="entry name" value="ChanN-like"/>
    <property type="match status" value="1"/>
</dbReference>
<dbReference type="AlphaFoldDB" id="A0A437Q4Z4"/>
<proteinExistence type="predicted"/>
<feature type="domain" description="Haem-binding uptake Tiki superfamily ChaN" evidence="1">
    <location>
        <begin position="82"/>
        <end position="278"/>
    </location>
</feature>
<organism evidence="2 3">
    <name type="scientific">Neptunomonas marina</name>
    <dbReference type="NCBI Taxonomy" id="1815562"/>
    <lineage>
        <taxon>Bacteria</taxon>
        <taxon>Pseudomonadati</taxon>
        <taxon>Pseudomonadota</taxon>
        <taxon>Gammaproteobacteria</taxon>
        <taxon>Oceanospirillales</taxon>
        <taxon>Oceanospirillaceae</taxon>
        <taxon>Neptunomonas</taxon>
    </lineage>
</organism>
<dbReference type="EMBL" id="SACQ01000008">
    <property type="protein sequence ID" value="RVU29573.1"/>
    <property type="molecule type" value="Genomic_DNA"/>
</dbReference>
<protein>
    <recommendedName>
        <fullName evidence="1">Haem-binding uptake Tiki superfamily ChaN domain-containing protein</fullName>
    </recommendedName>
</protein>
<evidence type="ECO:0000313" key="3">
    <source>
        <dbReference type="Proteomes" id="UP000282818"/>
    </source>
</evidence>
<dbReference type="InterPro" id="IPR007314">
    <property type="entry name" value="Cofac_haem-bd_dom"/>
</dbReference>
<comment type="caution">
    <text evidence="2">The sequence shown here is derived from an EMBL/GenBank/DDBJ whole genome shotgun (WGS) entry which is preliminary data.</text>
</comment>
<gene>
    <name evidence="2" type="ORF">EOE65_15490</name>
</gene>
<dbReference type="PIRSF" id="PIRSF020419">
    <property type="entry name" value="Fe_uptake_reg_CjrA_prd"/>
    <property type="match status" value="1"/>
</dbReference>
<dbReference type="InterPro" id="IPR016773">
    <property type="entry name" value="Fe3_uptake_reg_CjrA_prd"/>
</dbReference>
<evidence type="ECO:0000313" key="2">
    <source>
        <dbReference type="EMBL" id="RVU29573.1"/>
    </source>
</evidence>
<reference evidence="2 3" key="1">
    <citation type="submission" date="2019-01" db="EMBL/GenBank/DDBJ databases">
        <authorList>
            <person name="Chen W.-M."/>
        </authorList>
    </citation>
    <scope>NUCLEOTIDE SEQUENCE [LARGE SCALE GENOMIC DNA]</scope>
    <source>
        <strain evidence="2 3">HPM-16</strain>
    </source>
</reference>
<dbReference type="Proteomes" id="UP000282818">
    <property type="component" value="Unassembled WGS sequence"/>
</dbReference>
<keyword evidence="3" id="KW-1185">Reference proteome</keyword>